<feature type="region of interest" description="Disordered" evidence="1">
    <location>
        <begin position="310"/>
        <end position="332"/>
    </location>
</feature>
<protein>
    <submittedName>
        <fullName evidence="4 5">Uncharacterized protein LOC104706919</fullName>
    </submittedName>
</protein>
<evidence type="ECO:0000256" key="1">
    <source>
        <dbReference type="SAM" id="MobiDB-lite"/>
    </source>
</evidence>
<evidence type="ECO:0000313" key="6">
    <source>
        <dbReference type="RefSeq" id="XP_019084652.1"/>
    </source>
</evidence>
<reference evidence="3" key="2">
    <citation type="journal article" date="2014" name="Nat. Commun.">
        <title>The emerging biofuel crop Camelina sativa retains a highly undifferentiated hexaploid genome structure.</title>
        <authorList>
            <person name="Kagale S."/>
            <person name="Koh C."/>
            <person name="Nixon J."/>
            <person name="Bollina V."/>
            <person name="Clarke W.E."/>
            <person name="Tuteja R."/>
            <person name="Spillane C."/>
            <person name="Robinson S.J."/>
            <person name="Links M.G."/>
            <person name="Clarke C."/>
            <person name="Higgins E.E."/>
            <person name="Huebert T."/>
            <person name="Sharpe A.G."/>
            <person name="Parkin I.A."/>
        </authorList>
    </citation>
    <scope>NUCLEOTIDE SEQUENCE [LARGE SCALE GENOMIC DNA]</scope>
    <source>
        <strain evidence="3">r\DH55</strain>
    </source>
</reference>
<evidence type="ECO:0000313" key="5">
    <source>
        <dbReference type="RefSeq" id="XP_010421460.1"/>
    </source>
</evidence>
<reference evidence="3" key="1">
    <citation type="journal article" date="1997" name="Nucleic Acids Res.">
        <title>tRNAscan-SE: a program for improved detection of transfer RNA genes in genomic sequence.</title>
        <authorList>
            <person name="Lowe T.M."/>
            <person name="Eddy S.R."/>
        </authorList>
    </citation>
    <scope>NUCLEOTIDE SEQUENCE [LARGE SCALE GENOMIC DNA]</scope>
    <source>
        <strain evidence="3">r\DH55</strain>
    </source>
</reference>
<dbReference type="Pfam" id="PF03108">
    <property type="entry name" value="DBD_Tnp_Mut"/>
    <property type="match status" value="1"/>
</dbReference>
<feature type="domain" description="Transposase MuDR plant" evidence="2">
    <location>
        <begin position="362"/>
        <end position="413"/>
    </location>
</feature>
<reference evidence="4 5" key="3">
    <citation type="submission" date="2025-05" db="UniProtKB">
        <authorList>
            <consortium name="RefSeq"/>
        </authorList>
    </citation>
    <scope>IDENTIFICATION</scope>
    <source>
        <tissue evidence="4 5">Leaf</tissue>
    </source>
</reference>
<evidence type="ECO:0000313" key="3">
    <source>
        <dbReference type="Proteomes" id="UP000694864"/>
    </source>
</evidence>
<sequence>MVVVLEMILKKACVSTGDGDTTGQDNGDVNHSQQDIERIRLCSIQTVPSQSTEGYGGSGVRRMLFPPSTEKGKGIVVDDGPNYPLQNSMPGLRGGFGECGEGTSDGERAVPDNSIEQWPGTDMTGIINLADAATPSLSYNIEDNEDERAHCSSEDERVLREFELLEQRQEELAREKGKGPVLQSPEQIVPQTPYQVYTEVGDFVVPDRGDLNDVGSEECSTDGVTPSPSEVPVDYEYDMWNDADNGGFVGELDMPPMELGGPSSVAEPQNAECDNIPVGGTNSVEACLLPVKPNKRTPDVGDQVLSYVTTARRPPNPRNSLDDDINNEASLPTEDPELVFDDVIYLTNTDGCGPVSAEEDAIFIGRLFKDKDHMQNTISIYAIKRLFYFRQTRSDPERLIFNCVDPHCRWRVFGHVVSSFQRILRYVLKP</sequence>
<dbReference type="Proteomes" id="UP000694864">
    <property type="component" value="Chromosome 8"/>
</dbReference>
<gene>
    <name evidence="4 5 6" type="primary">LOC104706919</name>
</gene>
<proteinExistence type="predicted"/>
<name>A0ABM0T668_CAMSA</name>
<evidence type="ECO:0000313" key="4">
    <source>
        <dbReference type="RefSeq" id="XP_010421459.1"/>
    </source>
</evidence>
<dbReference type="RefSeq" id="XP_010421459.1">
    <property type="nucleotide sequence ID" value="XM_010423157.2"/>
</dbReference>
<dbReference type="InterPro" id="IPR004332">
    <property type="entry name" value="Transposase_MuDR"/>
</dbReference>
<dbReference type="RefSeq" id="XP_010421460.1">
    <property type="nucleotide sequence ID" value="XM_010423158.2"/>
</dbReference>
<accession>A0ABM0T668</accession>
<keyword evidence="3" id="KW-1185">Reference proteome</keyword>
<dbReference type="GeneID" id="104706919"/>
<dbReference type="RefSeq" id="XP_019084652.1">
    <property type="nucleotide sequence ID" value="XM_019229107.1"/>
</dbReference>
<organism evidence="3 4">
    <name type="scientific">Camelina sativa</name>
    <name type="common">False flax</name>
    <name type="synonym">Myagrum sativum</name>
    <dbReference type="NCBI Taxonomy" id="90675"/>
    <lineage>
        <taxon>Eukaryota</taxon>
        <taxon>Viridiplantae</taxon>
        <taxon>Streptophyta</taxon>
        <taxon>Embryophyta</taxon>
        <taxon>Tracheophyta</taxon>
        <taxon>Spermatophyta</taxon>
        <taxon>Magnoliopsida</taxon>
        <taxon>eudicotyledons</taxon>
        <taxon>Gunneridae</taxon>
        <taxon>Pentapetalae</taxon>
        <taxon>rosids</taxon>
        <taxon>malvids</taxon>
        <taxon>Brassicales</taxon>
        <taxon>Brassicaceae</taxon>
        <taxon>Camelineae</taxon>
        <taxon>Camelina</taxon>
    </lineage>
</organism>
<evidence type="ECO:0000259" key="2">
    <source>
        <dbReference type="Pfam" id="PF03108"/>
    </source>
</evidence>